<gene>
    <name evidence="2" type="ORF">ENM21_01950</name>
</gene>
<organism evidence="2">
    <name type="scientific">Thermomicrobium roseum</name>
    <dbReference type="NCBI Taxonomy" id="500"/>
    <lineage>
        <taxon>Bacteria</taxon>
        <taxon>Pseudomonadati</taxon>
        <taxon>Thermomicrobiota</taxon>
        <taxon>Thermomicrobia</taxon>
        <taxon>Thermomicrobiales</taxon>
        <taxon>Thermomicrobiaceae</taxon>
        <taxon>Thermomicrobium</taxon>
    </lineage>
</organism>
<keyword evidence="1" id="KW-0812">Transmembrane</keyword>
<comment type="caution">
    <text evidence="2">The sequence shown here is derived from an EMBL/GenBank/DDBJ whole genome shotgun (WGS) entry which is preliminary data.</text>
</comment>
<reference evidence="2" key="1">
    <citation type="journal article" date="2020" name="mSystems">
        <title>Genome- and Community-Level Interaction Insights into Carbon Utilization and Element Cycling Functions of Hydrothermarchaeota in Hydrothermal Sediment.</title>
        <authorList>
            <person name="Zhou Z."/>
            <person name="Liu Y."/>
            <person name="Xu W."/>
            <person name="Pan J."/>
            <person name="Luo Z.H."/>
            <person name="Li M."/>
        </authorList>
    </citation>
    <scope>NUCLEOTIDE SEQUENCE [LARGE SCALE GENOMIC DNA]</scope>
    <source>
        <strain evidence="2">SpSt-1065</strain>
    </source>
</reference>
<dbReference type="EMBL" id="DRWX01000097">
    <property type="protein sequence ID" value="HHM95961.1"/>
    <property type="molecule type" value="Genomic_DNA"/>
</dbReference>
<feature type="transmembrane region" description="Helical" evidence="1">
    <location>
        <begin position="214"/>
        <end position="247"/>
    </location>
</feature>
<evidence type="ECO:0000256" key="1">
    <source>
        <dbReference type="SAM" id="Phobius"/>
    </source>
</evidence>
<accession>A0A7C5VXJ5</accession>
<evidence type="ECO:0000313" key="2">
    <source>
        <dbReference type="EMBL" id="HHM95961.1"/>
    </source>
</evidence>
<keyword evidence="1" id="KW-0472">Membrane</keyword>
<keyword evidence="1" id="KW-1133">Transmembrane helix</keyword>
<proteinExistence type="predicted"/>
<feature type="transmembrane region" description="Helical" evidence="1">
    <location>
        <begin position="141"/>
        <end position="160"/>
    </location>
</feature>
<protein>
    <submittedName>
        <fullName evidence="2">Uncharacterized protein</fullName>
    </submittedName>
</protein>
<name>A0A7C5VXJ5_THERO</name>
<dbReference type="AlphaFoldDB" id="A0A7C5VXJ5"/>
<sequence length="249" mass="27382">MSVRYCPQCGAPVSSIGAEFCVRCGQRLSTAISSTWSTETQLGASAATTTLTSAAEVHPARRPLWLVAGLTVATFGLYWYWWLGKSWAEMKREVGDPGMDPIGHALAMLVPIYGWFRLHAHFRILNEMLERVGSPRRVQPVLAVIWAIIAGFLTRAGMRVSGLAIDYLTPEGVALAIVLSLFGMLLTGGLLVYGQQALNDYWDHQAQRPLHYQVGVWQWLVLVLGGLLVIYYLVTMLSVLVVSSMLASS</sequence>
<feature type="transmembrane region" description="Helical" evidence="1">
    <location>
        <begin position="64"/>
        <end position="82"/>
    </location>
</feature>
<feature type="transmembrane region" description="Helical" evidence="1">
    <location>
        <begin position="102"/>
        <end position="120"/>
    </location>
</feature>
<feature type="transmembrane region" description="Helical" evidence="1">
    <location>
        <begin position="172"/>
        <end position="193"/>
    </location>
</feature>